<dbReference type="InterPro" id="IPR015943">
    <property type="entry name" value="WD40/YVTN_repeat-like_dom_sf"/>
</dbReference>
<dbReference type="InterPro" id="IPR044285">
    <property type="entry name" value="PWP1"/>
</dbReference>
<sequence length="490" mass="53074">MISTVCWVPRDRLRAVPQSAGITPEQMAQAVAREQGRNNKDQEGPSEMEQEPRSNGNGGDVKSRGGGGQRGFIDDLDLDNYDKEDEGVHMVLGATNLTVFRDNTDDPYITVDDPDIESDEEDAVIRPTDFVLLAGHTEQEYSAAEVHVFDKAQSSIYVHHDIVLPSFPLALEYLSDGDVKSSERKNLVAVGTFEPGIEIWDLDVVGGIEPVATLGGRNAPPPPSSSSFGSKKKRGGGGLKDSIFGKIKKGSHRMGVMSLSWNRHNRAHLASGSADRTLKCWDLSKQKCLSTYTHHKNKVQCVQWNPKEAFFLLSGGYDQRCACLDVRDQKSTKYFQVDGEVQDVSWNPSNPAIFVASTDKGSLIFYDVRKTSSSSGKGKRANASKPLCTIGAHDGEASSVAFSCRYPHLVASASTDQTVKLWDLSSKPVCLDRKDLNIGQIFSMSLNEEDPDILGAGGDQGKVAVWDIMTSKAVAAKYGGARGGGGGGKK</sequence>
<dbReference type="GO" id="GO:0005634">
    <property type="term" value="C:nucleus"/>
    <property type="evidence" value="ECO:0007669"/>
    <property type="project" value="TreeGrafter"/>
</dbReference>
<feature type="repeat" description="WD" evidence="4">
    <location>
        <begin position="390"/>
        <end position="426"/>
    </location>
</feature>
<organism evidence="6">
    <name type="scientific">Lotharella globosa</name>
    <dbReference type="NCBI Taxonomy" id="91324"/>
    <lineage>
        <taxon>Eukaryota</taxon>
        <taxon>Sar</taxon>
        <taxon>Rhizaria</taxon>
        <taxon>Cercozoa</taxon>
        <taxon>Chlorarachniophyceae</taxon>
        <taxon>Lotharella</taxon>
    </lineage>
</organism>
<dbReference type="SUPFAM" id="SSF50978">
    <property type="entry name" value="WD40 repeat-like"/>
    <property type="match status" value="1"/>
</dbReference>
<feature type="compositionally biased region" description="Basic and acidic residues" evidence="5">
    <location>
        <begin position="34"/>
        <end position="43"/>
    </location>
</feature>
<dbReference type="PROSITE" id="PS50294">
    <property type="entry name" value="WD_REPEATS_REGION"/>
    <property type="match status" value="2"/>
</dbReference>
<dbReference type="InterPro" id="IPR001680">
    <property type="entry name" value="WD40_rpt"/>
</dbReference>
<dbReference type="PROSITE" id="PS50082">
    <property type="entry name" value="WD_REPEATS_2"/>
    <property type="match status" value="2"/>
</dbReference>
<dbReference type="PRINTS" id="PR00320">
    <property type="entry name" value="GPROTEINBRPT"/>
</dbReference>
<feature type="region of interest" description="Disordered" evidence="5">
    <location>
        <begin position="213"/>
        <end position="243"/>
    </location>
</feature>
<feature type="repeat" description="WD" evidence="4">
    <location>
        <begin position="249"/>
        <end position="291"/>
    </location>
</feature>
<evidence type="ECO:0000313" key="6">
    <source>
        <dbReference type="EMBL" id="CAE0661819.1"/>
    </source>
</evidence>
<proteinExistence type="predicted"/>
<evidence type="ECO:0000256" key="3">
    <source>
        <dbReference type="ARBA" id="ARBA00022737"/>
    </source>
</evidence>
<reference evidence="6" key="1">
    <citation type="submission" date="2021-01" db="EMBL/GenBank/DDBJ databases">
        <authorList>
            <person name="Corre E."/>
            <person name="Pelletier E."/>
            <person name="Niang G."/>
            <person name="Scheremetjew M."/>
            <person name="Finn R."/>
            <person name="Kale V."/>
            <person name="Holt S."/>
            <person name="Cochrane G."/>
            <person name="Meng A."/>
            <person name="Brown T."/>
            <person name="Cohen L."/>
        </authorList>
    </citation>
    <scope>NUCLEOTIDE SEQUENCE</scope>
    <source>
        <strain evidence="6">CCCM811</strain>
    </source>
</reference>
<dbReference type="SMART" id="SM00320">
    <property type="entry name" value="WD40"/>
    <property type="match status" value="5"/>
</dbReference>
<keyword evidence="3" id="KW-0677">Repeat</keyword>
<evidence type="ECO:0000256" key="2">
    <source>
        <dbReference type="ARBA" id="ARBA00022574"/>
    </source>
</evidence>
<evidence type="ECO:0000256" key="4">
    <source>
        <dbReference type="PROSITE-ProRule" id="PRU00221"/>
    </source>
</evidence>
<dbReference type="PANTHER" id="PTHR14091:SF0">
    <property type="entry name" value="PERIODIC TRYPTOPHAN PROTEIN 1 HOMOLOG"/>
    <property type="match status" value="1"/>
</dbReference>
<dbReference type="PROSITE" id="PS00678">
    <property type="entry name" value="WD_REPEATS_1"/>
    <property type="match status" value="1"/>
</dbReference>
<dbReference type="EMBL" id="HBIV01018507">
    <property type="protein sequence ID" value="CAE0661819.1"/>
    <property type="molecule type" value="Transcribed_RNA"/>
</dbReference>
<gene>
    <name evidence="6" type="ORF">LGLO00237_LOCUS13414</name>
</gene>
<evidence type="ECO:0008006" key="7">
    <source>
        <dbReference type="Google" id="ProtNLM"/>
    </source>
</evidence>
<dbReference type="InterPro" id="IPR019775">
    <property type="entry name" value="WD40_repeat_CS"/>
</dbReference>
<feature type="region of interest" description="Disordered" evidence="5">
    <location>
        <begin position="18"/>
        <end position="77"/>
    </location>
</feature>
<dbReference type="GO" id="GO:0006364">
    <property type="term" value="P:rRNA processing"/>
    <property type="evidence" value="ECO:0007669"/>
    <property type="project" value="InterPro"/>
</dbReference>
<protein>
    <recommendedName>
        <fullName evidence="7">Anaphase-promoting complex subunit 4 WD40 domain-containing protein</fullName>
    </recommendedName>
</protein>
<dbReference type="Pfam" id="PF00400">
    <property type="entry name" value="WD40"/>
    <property type="match status" value="3"/>
</dbReference>
<accession>A0A7S4DP22</accession>
<name>A0A7S4DP22_9EUKA</name>
<evidence type="ECO:0000256" key="5">
    <source>
        <dbReference type="SAM" id="MobiDB-lite"/>
    </source>
</evidence>
<dbReference type="AlphaFoldDB" id="A0A7S4DP22"/>
<feature type="compositionally biased region" description="Gly residues" evidence="5">
    <location>
        <begin position="56"/>
        <end position="70"/>
    </location>
</feature>
<dbReference type="PANTHER" id="PTHR14091">
    <property type="entry name" value="PERIODIC TRYPTOPHAN PROTEIN 1"/>
    <property type="match status" value="1"/>
</dbReference>
<evidence type="ECO:0000256" key="1">
    <source>
        <dbReference type="ARBA" id="ARBA00022553"/>
    </source>
</evidence>
<keyword evidence="2 4" id="KW-0853">WD repeat</keyword>
<dbReference type="InterPro" id="IPR020472">
    <property type="entry name" value="WD40_PAC1"/>
</dbReference>
<dbReference type="Gene3D" id="2.130.10.10">
    <property type="entry name" value="YVTN repeat-like/Quinoprotein amine dehydrogenase"/>
    <property type="match status" value="2"/>
</dbReference>
<keyword evidence="1" id="KW-0597">Phosphoprotein</keyword>
<dbReference type="InterPro" id="IPR036322">
    <property type="entry name" value="WD40_repeat_dom_sf"/>
</dbReference>